<dbReference type="InterPro" id="IPR036390">
    <property type="entry name" value="WH_DNA-bd_sf"/>
</dbReference>
<evidence type="ECO:0000313" key="6">
    <source>
        <dbReference type="EMBL" id="EJJ08319.1"/>
    </source>
</evidence>
<dbReference type="Gene3D" id="3.40.50.150">
    <property type="entry name" value="Vaccinia Virus protein VP39"/>
    <property type="match status" value="1"/>
</dbReference>
<dbReference type="InterPro" id="IPR036388">
    <property type="entry name" value="WH-like_DNA-bd_sf"/>
</dbReference>
<dbReference type="OrthoDB" id="582216at2"/>
<sequence>MTTRHRTDAPQWEAVTGLGMGFATAKIVLSALELGVFTVLADGPRTPEQLCKELALHGRGLDDFLAALTAFGLLERAGDGYRNAPVAQRHLVRGPHYDAGFLEGANAVLYPAWGGLTSALRTGAPQNTGDFEEMLTDPERRRMYHGMMDSLSAPLAPAVAEALDWSRHTCVTDVGGARGNLVSLLLRAHPHLRGVVFDRPQNGPDVAEHAARQGVGDRVSFVGGDFFTDPLPPSDVLVIGHVLADFSLEQRTALVRSAYRALRPGGALVVYDPMPDPADPDPLSLVGSLHMLVMSPAGAGYPPDQCAGWLTEAGFQDVSVRPAGLGNTLVVGRRTAGR</sequence>
<dbReference type="InterPro" id="IPR001077">
    <property type="entry name" value="COMT_C"/>
</dbReference>
<dbReference type="HOGENOM" id="CLU_005533_4_0_11"/>
<evidence type="ECO:0000256" key="2">
    <source>
        <dbReference type="ARBA" id="ARBA00022679"/>
    </source>
</evidence>
<evidence type="ECO:0000313" key="7">
    <source>
        <dbReference type="EMBL" id="QTZ94736.1"/>
    </source>
</evidence>
<dbReference type="SUPFAM" id="SSF53335">
    <property type="entry name" value="S-adenosyl-L-methionine-dependent methyltransferases"/>
    <property type="match status" value="1"/>
</dbReference>
<dbReference type="eggNOG" id="COG0500">
    <property type="taxonomic scope" value="Bacteria"/>
</dbReference>
<evidence type="ECO:0000259" key="5">
    <source>
        <dbReference type="Pfam" id="PF08100"/>
    </source>
</evidence>
<dbReference type="AlphaFoldDB" id="J1RV01"/>
<dbReference type="SUPFAM" id="SSF46785">
    <property type="entry name" value="Winged helix' DNA-binding domain"/>
    <property type="match status" value="1"/>
</dbReference>
<dbReference type="GO" id="GO:0008171">
    <property type="term" value="F:O-methyltransferase activity"/>
    <property type="evidence" value="ECO:0007669"/>
    <property type="project" value="InterPro"/>
</dbReference>
<reference evidence="7" key="2">
    <citation type="submission" date="2021-04" db="EMBL/GenBank/DDBJ databases">
        <authorList>
            <person name="Wen M.-L."/>
            <person name="Han X.-L."/>
            <person name="Xiong J."/>
        </authorList>
    </citation>
    <scope>NUCLEOTIDE SEQUENCE</scope>
    <source>
        <strain evidence="7">AGR0001</strain>
    </source>
</reference>
<keyword evidence="1 6" id="KW-0489">Methyltransferase</keyword>
<dbReference type="PIRSF" id="PIRSF005739">
    <property type="entry name" value="O-mtase"/>
    <property type="match status" value="1"/>
</dbReference>
<gene>
    <name evidence="7" type="ORF">SU9_027530</name>
    <name evidence="6" type="ORF">SU9_04056</name>
</gene>
<dbReference type="GO" id="GO:0046983">
    <property type="term" value="F:protein dimerization activity"/>
    <property type="evidence" value="ECO:0007669"/>
    <property type="project" value="InterPro"/>
</dbReference>
<dbReference type="RefSeq" id="WP_006602393.1">
    <property type="nucleotide sequence ID" value="NZ_CP072931.1"/>
</dbReference>
<dbReference type="Gene3D" id="1.10.10.10">
    <property type="entry name" value="Winged helix-like DNA-binding domain superfamily/Winged helix DNA-binding domain"/>
    <property type="match status" value="1"/>
</dbReference>
<dbReference type="CDD" id="cd02440">
    <property type="entry name" value="AdoMet_MTases"/>
    <property type="match status" value="1"/>
</dbReference>
<dbReference type="EMBL" id="CP072931">
    <property type="protein sequence ID" value="QTZ94736.1"/>
    <property type="molecule type" value="Genomic_DNA"/>
</dbReference>
<protein>
    <submittedName>
        <fullName evidence="7">Methyltransferase domain-containing protein</fullName>
    </submittedName>
    <submittedName>
        <fullName evidence="6">O-methyltransferase family protein</fullName>
    </submittedName>
</protein>
<dbReference type="PATRIC" id="fig|1160718.3.peg.837"/>
<evidence type="ECO:0000256" key="3">
    <source>
        <dbReference type="ARBA" id="ARBA00022691"/>
    </source>
</evidence>
<dbReference type="KEGG" id="sauh:SU9_027530"/>
<dbReference type="PANTHER" id="PTHR43712:SF2">
    <property type="entry name" value="O-METHYLTRANSFERASE CICE"/>
    <property type="match status" value="1"/>
</dbReference>
<evidence type="ECO:0000256" key="1">
    <source>
        <dbReference type="ARBA" id="ARBA00022603"/>
    </source>
</evidence>
<dbReference type="InterPro" id="IPR029063">
    <property type="entry name" value="SAM-dependent_MTases_sf"/>
</dbReference>
<dbReference type="Proteomes" id="UP000009036">
    <property type="component" value="Chromosome"/>
</dbReference>
<name>J1RV01_9ACTN</name>
<dbReference type="PANTHER" id="PTHR43712">
    <property type="entry name" value="PUTATIVE (AFU_ORTHOLOGUE AFUA_4G14580)-RELATED"/>
    <property type="match status" value="1"/>
</dbReference>
<dbReference type="PROSITE" id="PS51683">
    <property type="entry name" value="SAM_OMT_II"/>
    <property type="match status" value="1"/>
</dbReference>
<reference evidence="6" key="1">
    <citation type="journal article" date="2012" name="J. Bacteriol.">
        <title>Genome Sequence of Streptomyces auratus Strain AGR0001, a Phoslactomycin-Producing Actinomycete.</title>
        <authorList>
            <person name="Han X."/>
            <person name="Li M."/>
            <person name="Ding Z."/>
            <person name="Zhao J."/>
            <person name="Ji K."/>
            <person name="Wen M."/>
            <person name="Lu T."/>
        </authorList>
    </citation>
    <scope>NUCLEOTIDE SEQUENCE [LARGE SCALE GENOMIC DNA]</scope>
    <source>
        <strain evidence="6">AGR0001</strain>
    </source>
</reference>
<keyword evidence="3" id="KW-0949">S-adenosyl-L-methionine</keyword>
<feature type="domain" description="O-methyltransferase C-terminal" evidence="4">
    <location>
        <begin position="129"/>
        <end position="316"/>
    </location>
</feature>
<organism evidence="6">
    <name type="scientific">Streptomyces auratus AGR0001</name>
    <dbReference type="NCBI Taxonomy" id="1160718"/>
    <lineage>
        <taxon>Bacteria</taxon>
        <taxon>Bacillati</taxon>
        <taxon>Actinomycetota</taxon>
        <taxon>Actinomycetes</taxon>
        <taxon>Kitasatosporales</taxon>
        <taxon>Streptomycetaceae</taxon>
        <taxon>Streptomyces</taxon>
    </lineage>
</organism>
<accession>J1RV01</accession>
<dbReference type="InterPro" id="IPR016461">
    <property type="entry name" value="COMT-like"/>
</dbReference>
<dbReference type="EMBL" id="AJGV01000033">
    <property type="protein sequence ID" value="EJJ08319.1"/>
    <property type="molecule type" value="Genomic_DNA"/>
</dbReference>
<keyword evidence="8" id="KW-1185">Reference proteome</keyword>
<dbReference type="Pfam" id="PF00891">
    <property type="entry name" value="Methyltransf_2"/>
    <property type="match status" value="1"/>
</dbReference>
<dbReference type="Pfam" id="PF08100">
    <property type="entry name" value="Dimerisation"/>
    <property type="match status" value="1"/>
</dbReference>
<proteinExistence type="predicted"/>
<dbReference type="STRING" id="1160718.SU9_04056"/>
<dbReference type="GO" id="GO:0032259">
    <property type="term" value="P:methylation"/>
    <property type="evidence" value="ECO:0007669"/>
    <property type="project" value="UniProtKB-KW"/>
</dbReference>
<dbReference type="InterPro" id="IPR012967">
    <property type="entry name" value="COMT_dimerisation"/>
</dbReference>
<keyword evidence="2 6" id="KW-0808">Transferase</keyword>
<feature type="domain" description="O-methyltransferase dimerisation" evidence="5">
    <location>
        <begin position="21"/>
        <end position="92"/>
    </location>
</feature>
<evidence type="ECO:0000313" key="8">
    <source>
        <dbReference type="Proteomes" id="UP000009036"/>
    </source>
</evidence>
<evidence type="ECO:0000259" key="4">
    <source>
        <dbReference type="Pfam" id="PF00891"/>
    </source>
</evidence>